<dbReference type="CDD" id="cd06170">
    <property type="entry name" value="LuxR_C_like"/>
    <property type="match status" value="1"/>
</dbReference>
<dbReference type="SMART" id="SM00421">
    <property type="entry name" value="HTH_LUXR"/>
    <property type="match status" value="1"/>
</dbReference>
<dbReference type="SUPFAM" id="SSF46894">
    <property type="entry name" value="C-terminal effector domain of the bipartite response regulators"/>
    <property type="match status" value="1"/>
</dbReference>
<dbReference type="PANTHER" id="PTHR44688">
    <property type="entry name" value="DNA-BINDING TRANSCRIPTIONAL ACTIVATOR DEVR_DOSR"/>
    <property type="match status" value="1"/>
</dbReference>
<dbReference type="GO" id="GO:0006355">
    <property type="term" value="P:regulation of DNA-templated transcription"/>
    <property type="evidence" value="ECO:0007669"/>
    <property type="project" value="InterPro"/>
</dbReference>
<dbReference type="InterPro" id="IPR016032">
    <property type="entry name" value="Sig_transdc_resp-reg_C-effctor"/>
</dbReference>
<feature type="domain" description="HTH luxR-type" evidence="4">
    <location>
        <begin position="306"/>
        <end position="371"/>
    </location>
</feature>
<keyword evidence="1" id="KW-0805">Transcription regulation</keyword>
<dbReference type="EMBL" id="UOEN01000173">
    <property type="protein sequence ID" value="VAW13500.1"/>
    <property type="molecule type" value="Genomic_DNA"/>
</dbReference>
<dbReference type="Pfam" id="PF00196">
    <property type="entry name" value="GerE"/>
    <property type="match status" value="1"/>
</dbReference>
<dbReference type="Gene3D" id="1.10.10.10">
    <property type="entry name" value="Winged helix-like DNA-binding domain superfamily/Winged helix DNA-binding domain"/>
    <property type="match status" value="1"/>
</dbReference>
<accession>A0A3B0T9E9</accession>
<sequence length="371" mass="42266">MDSSSSMTVSEYYGINDKISDTSSFYDISHKILSPLAQLIGAESSVFGILRKNKQGMNASNFISNSVDKKSALNYEKHFQNADPVLPHAFNSTQIYFQTDKSKSFTFTLSNIINPRKFFCGQYYQEFLRPNSIQHILTMGIPSNIDNSLVYILGFHRYSNHPFQQKEMRASSYFGPPLFNILNSLELKNRLHDRDLIVSGLQNQISETGLIIVNKNYNVIFANQTGQKHFNIKPAPKNRYLVLDSSLKTEIKSRLPFTNKPSSREIKFNHGAITVGARIITSDTNNQEQRIILHTRRSGHKSINHLEMEKYDLTRREAGISNLIVMGLTNPEISDKLCISISTVENHLRSIYSKVNIKNRTSLAYKLTTVQ</sequence>
<evidence type="ECO:0000256" key="1">
    <source>
        <dbReference type="ARBA" id="ARBA00023015"/>
    </source>
</evidence>
<keyword evidence="3" id="KW-0804">Transcription</keyword>
<keyword evidence="2" id="KW-0238">DNA-binding</keyword>
<evidence type="ECO:0000256" key="2">
    <source>
        <dbReference type="ARBA" id="ARBA00023125"/>
    </source>
</evidence>
<dbReference type="AlphaFoldDB" id="A0A3B0T9E9"/>
<evidence type="ECO:0000259" key="4">
    <source>
        <dbReference type="PROSITE" id="PS50043"/>
    </source>
</evidence>
<dbReference type="PANTHER" id="PTHR44688:SF16">
    <property type="entry name" value="DNA-BINDING TRANSCRIPTIONAL ACTIVATOR DEVR_DOSR"/>
    <property type="match status" value="1"/>
</dbReference>
<dbReference type="PROSITE" id="PS00622">
    <property type="entry name" value="HTH_LUXR_1"/>
    <property type="match status" value="1"/>
</dbReference>
<dbReference type="GO" id="GO:0003677">
    <property type="term" value="F:DNA binding"/>
    <property type="evidence" value="ECO:0007669"/>
    <property type="project" value="UniProtKB-KW"/>
</dbReference>
<name>A0A3B0T9E9_9ZZZZ</name>
<gene>
    <name evidence="5" type="ORF">MNBD_BACTEROID05-52</name>
</gene>
<protein>
    <recommendedName>
        <fullName evidence="4">HTH luxR-type domain-containing protein</fullName>
    </recommendedName>
</protein>
<evidence type="ECO:0000256" key="3">
    <source>
        <dbReference type="ARBA" id="ARBA00023163"/>
    </source>
</evidence>
<proteinExistence type="predicted"/>
<organism evidence="5">
    <name type="scientific">hydrothermal vent metagenome</name>
    <dbReference type="NCBI Taxonomy" id="652676"/>
    <lineage>
        <taxon>unclassified sequences</taxon>
        <taxon>metagenomes</taxon>
        <taxon>ecological metagenomes</taxon>
    </lineage>
</organism>
<reference evidence="5" key="1">
    <citation type="submission" date="2018-06" db="EMBL/GenBank/DDBJ databases">
        <authorList>
            <person name="Zhirakovskaya E."/>
        </authorList>
    </citation>
    <scope>NUCLEOTIDE SEQUENCE</scope>
</reference>
<dbReference type="PRINTS" id="PR00038">
    <property type="entry name" value="HTHLUXR"/>
</dbReference>
<evidence type="ECO:0000313" key="5">
    <source>
        <dbReference type="EMBL" id="VAW13500.1"/>
    </source>
</evidence>
<dbReference type="InterPro" id="IPR000792">
    <property type="entry name" value="Tscrpt_reg_LuxR_C"/>
</dbReference>
<dbReference type="InterPro" id="IPR036388">
    <property type="entry name" value="WH-like_DNA-bd_sf"/>
</dbReference>
<dbReference type="PROSITE" id="PS50043">
    <property type="entry name" value="HTH_LUXR_2"/>
    <property type="match status" value="1"/>
</dbReference>